<evidence type="ECO:0000259" key="2">
    <source>
        <dbReference type="PROSITE" id="PS50405"/>
    </source>
</evidence>
<dbReference type="PROSITE" id="PS50404">
    <property type="entry name" value="GST_NTER"/>
    <property type="match status" value="1"/>
</dbReference>
<dbReference type="AlphaFoldDB" id="A0A183J1V9"/>
<dbReference type="SFLD" id="SFLDS00019">
    <property type="entry name" value="Glutathione_Transferase_(cytos"/>
    <property type="match status" value="1"/>
</dbReference>
<dbReference type="WBParaSite" id="SBAD_0001020801-mRNA-1">
    <property type="protein sequence ID" value="SBAD_0001020801-mRNA-1"/>
    <property type="gene ID" value="SBAD_0001020801"/>
</dbReference>
<proteinExistence type="predicted"/>
<evidence type="ECO:0000313" key="5">
    <source>
        <dbReference type="WBParaSite" id="SBAD_0001020801-mRNA-1"/>
    </source>
</evidence>
<dbReference type="SUPFAM" id="SSF52833">
    <property type="entry name" value="Thioredoxin-like"/>
    <property type="match status" value="1"/>
</dbReference>
<dbReference type="Gene3D" id="1.20.1050.130">
    <property type="match status" value="1"/>
</dbReference>
<evidence type="ECO:0000313" key="3">
    <source>
        <dbReference type="EMBL" id="VDP26708.1"/>
    </source>
</evidence>
<gene>
    <name evidence="3" type="ORF">SBAD_LOCUS9856</name>
</gene>
<accession>A0A183J1V9</accession>
<reference evidence="3 4" key="2">
    <citation type="submission" date="2018-11" db="EMBL/GenBank/DDBJ databases">
        <authorList>
            <consortium name="Pathogen Informatics"/>
        </authorList>
    </citation>
    <scope>NUCLEOTIDE SEQUENCE [LARGE SCALE GENOMIC DNA]</scope>
</reference>
<name>A0A183J1V9_9BILA</name>
<dbReference type="InterPro" id="IPR040079">
    <property type="entry name" value="Glutathione_S-Trfase"/>
</dbReference>
<dbReference type="InterPro" id="IPR036282">
    <property type="entry name" value="Glutathione-S-Trfase_C_sf"/>
</dbReference>
<dbReference type="PANTHER" id="PTHR11571">
    <property type="entry name" value="GLUTATHIONE S-TRANSFERASE"/>
    <property type="match status" value="1"/>
</dbReference>
<dbReference type="InterPro" id="IPR050213">
    <property type="entry name" value="GST_superfamily"/>
</dbReference>
<dbReference type="CDD" id="cd03192">
    <property type="entry name" value="GST_C_Sigma_like"/>
    <property type="match status" value="1"/>
</dbReference>
<dbReference type="GO" id="GO:0004364">
    <property type="term" value="F:glutathione transferase activity"/>
    <property type="evidence" value="ECO:0007669"/>
    <property type="project" value="TreeGrafter"/>
</dbReference>
<dbReference type="InterPro" id="IPR004045">
    <property type="entry name" value="Glutathione_S-Trfase_N"/>
</dbReference>
<dbReference type="GO" id="GO:0006749">
    <property type="term" value="P:glutathione metabolic process"/>
    <property type="evidence" value="ECO:0007669"/>
    <property type="project" value="TreeGrafter"/>
</dbReference>
<feature type="domain" description="GST C-terminal" evidence="2">
    <location>
        <begin position="36"/>
        <end position="162"/>
    </location>
</feature>
<feature type="domain" description="GST N-terminal" evidence="1">
    <location>
        <begin position="1"/>
        <end position="34"/>
    </location>
</feature>
<dbReference type="Pfam" id="PF02798">
    <property type="entry name" value="GST_N"/>
    <property type="match status" value="1"/>
</dbReference>
<evidence type="ECO:0000313" key="4">
    <source>
        <dbReference type="Proteomes" id="UP000270296"/>
    </source>
</evidence>
<dbReference type="InterPro" id="IPR010987">
    <property type="entry name" value="Glutathione-S-Trfase_C-like"/>
</dbReference>
<reference evidence="5" key="1">
    <citation type="submission" date="2016-06" db="UniProtKB">
        <authorList>
            <consortium name="WormBaseParasite"/>
        </authorList>
    </citation>
    <scope>IDENTIFICATION</scope>
</reference>
<dbReference type="FunFam" id="1.20.1050.10:FF:000030">
    <property type="entry name" value="Glutathione S-transferase S1"/>
    <property type="match status" value="1"/>
</dbReference>
<protein>
    <submittedName>
        <fullName evidence="5">Glutathione transferase</fullName>
    </submittedName>
</protein>
<evidence type="ECO:0000259" key="1">
    <source>
        <dbReference type="PROSITE" id="PS50404"/>
    </source>
</evidence>
<dbReference type="OrthoDB" id="414243at2759"/>
<dbReference type="SUPFAM" id="SSF47616">
    <property type="entry name" value="GST C-terminal domain-like"/>
    <property type="match status" value="1"/>
</dbReference>
<sequence>MPMGQLPVLEGKEGMLCQSGAIIRYLAKQCGIDGKTPWEQAKADMLVSGTFDIVEAVHPQLVAIINNDKSLQMQEWDKFEKKCLANFLKTYSKFLACSKSGWFVEDSFTYADIAVAEILSCLQDCYCDKALDGYDNLKAFTNKVLSLPGIKEYVAKRPKTKF</sequence>
<dbReference type="PANTHER" id="PTHR11571:SF150">
    <property type="entry name" value="GLUTATHIONE S-TRANSFERASE"/>
    <property type="match status" value="1"/>
</dbReference>
<dbReference type="EMBL" id="UZAM01013268">
    <property type="protein sequence ID" value="VDP26708.1"/>
    <property type="molecule type" value="Genomic_DNA"/>
</dbReference>
<organism evidence="5">
    <name type="scientific">Soboliphyme baturini</name>
    <dbReference type="NCBI Taxonomy" id="241478"/>
    <lineage>
        <taxon>Eukaryota</taxon>
        <taxon>Metazoa</taxon>
        <taxon>Ecdysozoa</taxon>
        <taxon>Nematoda</taxon>
        <taxon>Enoplea</taxon>
        <taxon>Dorylaimia</taxon>
        <taxon>Dioctophymatida</taxon>
        <taxon>Dioctophymatoidea</taxon>
        <taxon>Soboliphymatidae</taxon>
        <taxon>Soboliphyme</taxon>
    </lineage>
</organism>
<dbReference type="Pfam" id="PF14497">
    <property type="entry name" value="GST_C_3"/>
    <property type="match status" value="1"/>
</dbReference>
<dbReference type="PROSITE" id="PS50405">
    <property type="entry name" value="GST_CTER"/>
    <property type="match status" value="1"/>
</dbReference>
<dbReference type="InterPro" id="IPR036249">
    <property type="entry name" value="Thioredoxin-like_sf"/>
</dbReference>
<keyword evidence="4" id="KW-1185">Reference proteome</keyword>
<dbReference type="InterPro" id="IPR004046">
    <property type="entry name" value="GST_C"/>
</dbReference>
<dbReference type="Proteomes" id="UP000270296">
    <property type="component" value="Unassembled WGS sequence"/>
</dbReference>